<proteinExistence type="predicted"/>
<feature type="transmembrane region" description="Helical" evidence="8">
    <location>
        <begin position="236"/>
        <end position="259"/>
    </location>
</feature>
<evidence type="ECO:0000256" key="8">
    <source>
        <dbReference type="SAM" id="Phobius"/>
    </source>
</evidence>
<feature type="region of interest" description="Disordered" evidence="7">
    <location>
        <begin position="17"/>
        <end position="47"/>
    </location>
</feature>
<evidence type="ECO:0000256" key="3">
    <source>
        <dbReference type="ARBA" id="ARBA00022692"/>
    </source>
</evidence>
<dbReference type="AlphaFoldDB" id="A0A9Q1KRH8"/>
<dbReference type="Pfam" id="PF01490">
    <property type="entry name" value="Aa_trans"/>
    <property type="match status" value="1"/>
</dbReference>
<organism evidence="10 11">
    <name type="scientific">Carnegiea gigantea</name>
    <dbReference type="NCBI Taxonomy" id="171969"/>
    <lineage>
        <taxon>Eukaryota</taxon>
        <taxon>Viridiplantae</taxon>
        <taxon>Streptophyta</taxon>
        <taxon>Embryophyta</taxon>
        <taxon>Tracheophyta</taxon>
        <taxon>Spermatophyta</taxon>
        <taxon>Magnoliopsida</taxon>
        <taxon>eudicotyledons</taxon>
        <taxon>Gunneridae</taxon>
        <taxon>Pentapetalae</taxon>
        <taxon>Caryophyllales</taxon>
        <taxon>Cactineae</taxon>
        <taxon>Cactaceae</taxon>
        <taxon>Cactoideae</taxon>
        <taxon>Echinocereeae</taxon>
        <taxon>Carnegiea</taxon>
    </lineage>
</organism>
<sequence length="376" mass="41505">MGVEDAYMFMVDEEAENEDKHLQNNEDHPSEADEEVSTVHDHGSTIGGSILSLTSSGPWPRSYKETTDSLSIAASTHSLGLLRKSSMFQSITNFSIQDLEAKLPFLAGHEKSKDHFDKYSSTHTWSVIDKGSFLRDFEDLAPYGCNVTQTVFNGTFSTSLWQSTAKSGGTVGAICIALSLIYVGTVEDIGFHQTGPIVKWNGLPYSLGVFGFCYSGHSVLPNLYHSMSNKKKFHKALTIIFVMSASLYLVVAVLGFLMFGEETNSQITLNLPPDAGPSRFALYLTKPRRAAATRDFELLSVHNSFQNYTCGFNCYVMAFTGSLLCLLTAIVVPALAYIKIVKCPSFLQESLWRYLGHILQSLTLSGVTEDRQPPHM</sequence>
<keyword evidence="4" id="KW-0029">Amino-acid transport</keyword>
<keyword evidence="11" id="KW-1185">Reference proteome</keyword>
<comment type="subcellular location">
    <subcellularLocation>
        <location evidence="1">Membrane</location>
    </subcellularLocation>
</comment>
<feature type="transmembrane region" description="Helical" evidence="8">
    <location>
        <begin position="167"/>
        <end position="185"/>
    </location>
</feature>
<keyword evidence="6 8" id="KW-0472">Membrane</keyword>
<dbReference type="GO" id="GO:0016020">
    <property type="term" value="C:membrane"/>
    <property type="evidence" value="ECO:0007669"/>
    <property type="project" value="UniProtKB-SubCell"/>
</dbReference>
<evidence type="ECO:0000256" key="5">
    <source>
        <dbReference type="ARBA" id="ARBA00022989"/>
    </source>
</evidence>
<dbReference type="EMBL" id="JAKOGI010000037">
    <property type="protein sequence ID" value="KAJ8447558.1"/>
    <property type="molecule type" value="Genomic_DNA"/>
</dbReference>
<keyword evidence="5 8" id="KW-1133">Transmembrane helix</keyword>
<evidence type="ECO:0000313" key="10">
    <source>
        <dbReference type="EMBL" id="KAJ8447558.1"/>
    </source>
</evidence>
<evidence type="ECO:0000259" key="9">
    <source>
        <dbReference type="Pfam" id="PF01490"/>
    </source>
</evidence>
<keyword evidence="3 8" id="KW-0812">Transmembrane</keyword>
<evidence type="ECO:0000256" key="2">
    <source>
        <dbReference type="ARBA" id="ARBA00022448"/>
    </source>
</evidence>
<feature type="transmembrane region" description="Helical" evidence="8">
    <location>
        <begin position="315"/>
        <end position="338"/>
    </location>
</feature>
<name>A0A9Q1KRH8_9CARY</name>
<reference evidence="10" key="1">
    <citation type="submission" date="2022-04" db="EMBL/GenBank/DDBJ databases">
        <title>Carnegiea gigantea Genome sequencing and assembly v2.</title>
        <authorList>
            <person name="Copetti D."/>
            <person name="Sanderson M.J."/>
            <person name="Burquez A."/>
            <person name="Wojciechowski M.F."/>
        </authorList>
    </citation>
    <scope>NUCLEOTIDE SEQUENCE</scope>
    <source>
        <strain evidence="10">SGP5-SGP5p</strain>
        <tissue evidence="10">Aerial part</tissue>
    </source>
</reference>
<evidence type="ECO:0000256" key="6">
    <source>
        <dbReference type="ARBA" id="ARBA00023136"/>
    </source>
</evidence>
<evidence type="ECO:0000313" key="11">
    <source>
        <dbReference type="Proteomes" id="UP001153076"/>
    </source>
</evidence>
<dbReference type="PANTHER" id="PTHR48017">
    <property type="entry name" value="OS05G0424000 PROTEIN-RELATED"/>
    <property type="match status" value="1"/>
</dbReference>
<gene>
    <name evidence="10" type="ORF">Cgig2_031171</name>
</gene>
<dbReference type="GO" id="GO:0006865">
    <property type="term" value="P:amino acid transport"/>
    <property type="evidence" value="ECO:0007669"/>
    <property type="project" value="UniProtKB-KW"/>
</dbReference>
<feature type="transmembrane region" description="Helical" evidence="8">
    <location>
        <begin position="205"/>
        <end position="224"/>
    </location>
</feature>
<comment type="caution">
    <text evidence="10">The sequence shown here is derived from an EMBL/GenBank/DDBJ whole genome shotgun (WGS) entry which is preliminary data.</text>
</comment>
<keyword evidence="2" id="KW-0813">Transport</keyword>
<dbReference type="OrthoDB" id="655540at2759"/>
<feature type="compositionally biased region" description="Basic and acidic residues" evidence="7">
    <location>
        <begin position="18"/>
        <end position="43"/>
    </location>
</feature>
<dbReference type="InterPro" id="IPR013057">
    <property type="entry name" value="AA_transpt_TM"/>
</dbReference>
<evidence type="ECO:0000256" key="4">
    <source>
        <dbReference type="ARBA" id="ARBA00022970"/>
    </source>
</evidence>
<evidence type="ECO:0000256" key="1">
    <source>
        <dbReference type="ARBA" id="ARBA00004370"/>
    </source>
</evidence>
<protein>
    <recommendedName>
        <fullName evidence="9">Amino acid transporter transmembrane domain-containing protein</fullName>
    </recommendedName>
</protein>
<accession>A0A9Q1KRH8</accession>
<dbReference type="Proteomes" id="UP001153076">
    <property type="component" value="Unassembled WGS sequence"/>
</dbReference>
<feature type="domain" description="Amino acid transporter transmembrane" evidence="9">
    <location>
        <begin position="181"/>
        <end position="274"/>
    </location>
</feature>
<evidence type="ECO:0000256" key="7">
    <source>
        <dbReference type="SAM" id="MobiDB-lite"/>
    </source>
</evidence>